<feature type="region of interest" description="Disordered" evidence="1">
    <location>
        <begin position="400"/>
        <end position="466"/>
    </location>
</feature>
<feature type="compositionally biased region" description="Basic residues" evidence="1">
    <location>
        <begin position="281"/>
        <end position="290"/>
    </location>
</feature>
<feature type="region of interest" description="Disordered" evidence="1">
    <location>
        <begin position="1"/>
        <end position="85"/>
    </location>
</feature>
<feature type="compositionally biased region" description="Basic and acidic residues" evidence="1">
    <location>
        <begin position="66"/>
        <end position="85"/>
    </location>
</feature>
<evidence type="ECO:0000256" key="1">
    <source>
        <dbReference type="SAM" id="MobiDB-lite"/>
    </source>
</evidence>
<reference evidence="2" key="1">
    <citation type="submission" date="2020-02" db="EMBL/GenBank/DDBJ databases">
        <authorList>
            <person name="Meier V. D."/>
        </authorList>
    </citation>
    <scope>NUCLEOTIDE SEQUENCE</scope>
    <source>
        <strain evidence="2">AVDCRST_MAG22</strain>
    </source>
</reference>
<feature type="region of interest" description="Disordered" evidence="1">
    <location>
        <begin position="166"/>
        <end position="381"/>
    </location>
</feature>
<dbReference type="EC" id="1.2.1.24" evidence="2"/>
<feature type="compositionally biased region" description="Basic residues" evidence="1">
    <location>
        <begin position="241"/>
        <end position="253"/>
    </location>
</feature>
<evidence type="ECO:0000313" key="2">
    <source>
        <dbReference type="EMBL" id="CAA9436068.1"/>
    </source>
</evidence>
<gene>
    <name evidence="2" type="ORF">AVDCRST_MAG22-3674</name>
</gene>
<feature type="compositionally biased region" description="Basic residues" evidence="1">
    <location>
        <begin position="456"/>
        <end position="466"/>
    </location>
</feature>
<feature type="compositionally biased region" description="Basic and acidic residues" evidence="1">
    <location>
        <begin position="291"/>
        <end position="300"/>
    </location>
</feature>
<dbReference type="EMBL" id="CADCUV010000178">
    <property type="protein sequence ID" value="CAA9436068.1"/>
    <property type="molecule type" value="Genomic_DNA"/>
</dbReference>
<feature type="compositionally biased region" description="Basic and acidic residues" evidence="1">
    <location>
        <begin position="1"/>
        <end position="43"/>
    </location>
</feature>
<feature type="region of interest" description="Disordered" evidence="1">
    <location>
        <begin position="98"/>
        <end position="123"/>
    </location>
</feature>
<proteinExistence type="predicted"/>
<feature type="compositionally biased region" description="Basic and acidic residues" evidence="1">
    <location>
        <begin position="444"/>
        <end position="455"/>
    </location>
</feature>
<protein>
    <submittedName>
        <fullName evidence="2">Succinate-semialdehyde dehydrogenase [NAD] Succinate-semialdehyde dehydrogenase [NADP+]</fullName>
        <ecNumber evidence="2">1.2.1.24</ecNumber>
        <ecNumber evidence="2">1.2.1.79</ecNumber>
    </submittedName>
</protein>
<feature type="compositionally biased region" description="Basic and acidic residues" evidence="1">
    <location>
        <begin position="98"/>
        <end position="114"/>
    </location>
</feature>
<accession>A0A6J4Q7K0</accession>
<name>A0A6J4Q7K0_9ACTN</name>
<sequence>GDIHHQPGDGRRDRDLRSPGRGGDRPEAAVRGRDLPRVQEDLVRGAVRVALAGGGDPGRGGRAPRSHHDAGDGKDARLRYRGGEQVRPRVPLLRRERRRDACRREDRACGRPDVRPLPAHRARAGHHAVELPVLAGLPVRGARAHGRERGAPEACLQRAAVRACDRGHHPPGRFPRGGFSDAPDLLFPGPGRHRRPARAGGDAHRQRARRAAGRQRGRREHKEDRARARRQRPVHRDAERRPRRGHKRRRHVAHPQQRAVLHQRQAHHRPRGDSRRLYAPLRRRHGRAQGRRPDGREHGHGPARNTPDPGRRNRTGGEERRGRGEGPDRRQATGRAGQLLPADRPHGHTRRLSGLPGGDLRPRRLALPGARHRGGYSPRQRLGLRPELLGLDDRSGRAGAFRQRVGSRHDLHKPHDRVHTRDPVRRRQELGVRTRALPLRHPRVHEPEDGLGGRERRGRGHHGGRV</sequence>
<feature type="non-terminal residue" evidence="2">
    <location>
        <position position="1"/>
    </location>
</feature>
<feature type="compositionally biased region" description="Basic and acidic residues" evidence="1">
    <location>
        <begin position="417"/>
        <end position="432"/>
    </location>
</feature>
<dbReference type="AlphaFoldDB" id="A0A6J4Q7K0"/>
<dbReference type="GO" id="GO:0036243">
    <property type="term" value="F:succinate-semialdehyde dehydrogenase (NADP+) activity"/>
    <property type="evidence" value="ECO:0007669"/>
    <property type="project" value="UniProtKB-EC"/>
</dbReference>
<dbReference type="EC" id="1.2.1.79" evidence="2"/>
<organism evidence="2">
    <name type="scientific">uncultured Rubrobacteraceae bacterium</name>
    <dbReference type="NCBI Taxonomy" id="349277"/>
    <lineage>
        <taxon>Bacteria</taxon>
        <taxon>Bacillati</taxon>
        <taxon>Actinomycetota</taxon>
        <taxon>Rubrobacteria</taxon>
        <taxon>Rubrobacterales</taxon>
        <taxon>Rubrobacteraceae</taxon>
        <taxon>environmental samples</taxon>
    </lineage>
</organism>
<dbReference type="GO" id="GO:0004777">
    <property type="term" value="F:succinate-semialdehyde dehydrogenase (NAD+) activity"/>
    <property type="evidence" value="ECO:0007669"/>
    <property type="project" value="UniProtKB-EC"/>
</dbReference>
<feature type="compositionally biased region" description="Basic and acidic residues" evidence="1">
    <location>
        <begin position="309"/>
        <end position="331"/>
    </location>
</feature>
<feature type="compositionally biased region" description="Basic residues" evidence="1">
    <location>
        <begin position="206"/>
        <end position="219"/>
    </location>
</feature>
<feature type="non-terminal residue" evidence="2">
    <location>
        <position position="466"/>
    </location>
</feature>
<keyword evidence="2" id="KW-0560">Oxidoreductase</keyword>
<feature type="compositionally biased region" description="Gly residues" evidence="1">
    <location>
        <begin position="52"/>
        <end position="61"/>
    </location>
</feature>